<sequence>MAPLKIDTHQHVFPSMLRKAMADNPHLSVGLPNPTWTPQETLAFMASNDIEISILSCALPLTVLAQGNVVKAASLTREVNEYLASLRTQHPTKLGFFASLPSLEDTDRCIEEIQYAFDELRADGVLLFTSYNNKYLGHPDFEPIWRELNTRVAVVFTHPTIEGARENSIHEPFTIPPPLLDWTHETSRAAVHLILTNSLRRFPECKIILSHGGGTLPFIAGRMAALQTPLCGKSETEFLGDARRFYYDIALVGPPTTPLQLVLEFADEGHVLYGSDFPFLAAEAVAGRWGLIGDEELLFKTGTAAQVLFPRFAD</sequence>
<keyword evidence="11" id="KW-1185">Reference proteome</keyword>
<comment type="caution">
    <text evidence="10">The sequence shown here is derived from an EMBL/GenBank/DDBJ whole genome shotgun (WGS) entry which is preliminary data.</text>
</comment>
<dbReference type="InterPro" id="IPR032465">
    <property type="entry name" value="ACMSD"/>
</dbReference>
<comment type="catalytic activity">
    <reaction evidence="6">
        <text>6-methylsalicylate + H(+) = 3-methylphenol + CO2</text>
        <dbReference type="Rhea" id="RHEA:23112"/>
        <dbReference type="ChEBI" id="CHEBI:15378"/>
        <dbReference type="ChEBI" id="CHEBI:16526"/>
        <dbReference type="ChEBI" id="CHEBI:17231"/>
        <dbReference type="ChEBI" id="CHEBI:36658"/>
        <dbReference type="EC" id="4.1.1.52"/>
    </reaction>
    <physiologicalReaction direction="left-to-right" evidence="6">
        <dbReference type="Rhea" id="RHEA:23113"/>
    </physiologicalReaction>
</comment>
<proteinExistence type="inferred from homology"/>
<organism evidence="10 11">
    <name type="scientific">Aspergillus pseudoustus</name>
    <dbReference type="NCBI Taxonomy" id="1810923"/>
    <lineage>
        <taxon>Eukaryota</taxon>
        <taxon>Fungi</taxon>
        <taxon>Dikarya</taxon>
        <taxon>Ascomycota</taxon>
        <taxon>Pezizomycotina</taxon>
        <taxon>Eurotiomycetes</taxon>
        <taxon>Eurotiomycetidae</taxon>
        <taxon>Eurotiales</taxon>
        <taxon>Aspergillaceae</taxon>
        <taxon>Aspergillus</taxon>
        <taxon>Aspergillus subgen. Nidulantes</taxon>
    </lineage>
</organism>
<dbReference type="SUPFAM" id="SSF51556">
    <property type="entry name" value="Metallo-dependent hydrolases"/>
    <property type="match status" value="1"/>
</dbReference>
<dbReference type="Pfam" id="PF04909">
    <property type="entry name" value="Amidohydro_2"/>
    <property type="match status" value="1"/>
</dbReference>
<gene>
    <name evidence="10" type="ORF">BJY01DRAFT_262561</name>
</gene>
<evidence type="ECO:0000313" key="10">
    <source>
        <dbReference type="EMBL" id="KAL2848548.1"/>
    </source>
</evidence>
<evidence type="ECO:0000256" key="6">
    <source>
        <dbReference type="ARBA" id="ARBA00036832"/>
    </source>
</evidence>
<dbReference type="InterPro" id="IPR006680">
    <property type="entry name" value="Amidohydro-rel"/>
</dbReference>
<evidence type="ECO:0000256" key="5">
    <source>
        <dbReference type="ARBA" id="ARBA00023239"/>
    </source>
</evidence>
<evidence type="ECO:0000256" key="1">
    <source>
        <dbReference type="ARBA" id="ARBA00005871"/>
    </source>
</evidence>
<dbReference type="PANTHER" id="PTHR21240:SF29">
    <property type="entry name" value="AMIDOHYDROLASE-RELATED DOMAIN-CONTAINING PROTEIN"/>
    <property type="match status" value="1"/>
</dbReference>
<dbReference type="PANTHER" id="PTHR21240">
    <property type="entry name" value="2-AMINO-3-CARBOXYLMUCONATE-6-SEMIALDEHYDE DECARBOXYLASE"/>
    <property type="match status" value="1"/>
</dbReference>
<keyword evidence="3 8" id="KW-0210">Decarboxylase</keyword>
<feature type="domain" description="Amidohydrolase-related" evidence="9">
    <location>
        <begin position="6"/>
        <end position="297"/>
    </location>
</feature>
<comment type="similarity">
    <text evidence="1">Belongs to the metallo-dependent hydrolases superfamily. ACMSD family.</text>
</comment>
<evidence type="ECO:0000259" key="9">
    <source>
        <dbReference type="Pfam" id="PF04909"/>
    </source>
</evidence>
<evidence type="ECO:0000256" key="8">
    <source>
        <dbReference type="RuleBase" id="RU366045"/>
    </source>
</evidence>
<evidence type="ECO:0000256" key="2">
    <source>
        <dbReference type="ARBA" id="ARBA00022723"/>
    </source>
</evidence>
<dbReference type="EMBL" id="JBFXLU010000048">
    <property type="protein sequence ID" value="KAL2848548.1"/>
    <property type="molecule type" value="Genomic_DNA"/>
</dbReference>
<keyword evidence="5 8" id="KW-0456">Lyase</keyword>
<dbReference type="Gene3D" id="3.20.20.140">
    <property type="entry name" value="Metal-dependent hydrolases"/>
    <property type="match status" value="1"/>
</dbReference>
<evidence type="ECO:0000256" key="7">
    <source>
        <dbReference type="ARBA" id="ARBA00038889"/>
    </source>
</evidence>
<evidence type="ECO:0000256" key="4">
    <source>
        <dbReference type="ARBA" id="ARBA00022833"/>
    </source>
</evidence>
<protein>
    <recommendedName>
        <fullName evidence="7">6-methylsalicylate decarboxylase</fullName>
        <ecNumber evidence="7">4.1.1.52</ecNumber>
    </recommendedName>
</protein>
<accession>A0ABR4KBB1</accession>
<dbReference type="InterPro" id="IPR032466">
    <property type="entry name" value="Metal_Hydrolase"/>
</dbReference>
<keyword evidence="4" id="KW-0862">Zinc</keyword>
<dbReference type="Proteomes" id="UP001610446">
    <property type="component" value="Unassembled WGS sequence"/>
</dbReference>
<reference evidence="10 11" key="1">
    <citation type="submission" date="2024-07" db="EMBL/GenBank/DDBJ databases">
        <title>Section-level genome sequencing and comparative genomics of Aspergillus sections Usti and Cavernicolus.</title>
        <authorList>
            <consortium name="Lawrence Berkeley National Laboratory"/>
            <person name="Nybo J.L."/>
            <person name="Vesth T.C."/>
            <person name="Theobald S."/>
            <person name="Frisvad J.C."/>
            <person name="Larsen T.O."/>
            <person name="Kjaerboelling I."/>
            <person name="Rothschild-Mancinelli K."/>
            <person name="Lyhne E.K."/>
            <person name="Kogle M.E."/>
            <person name="Barry K."/>
            <person name="Clum A."/>
            <person name="Na H."/>
            <person name="Ledsgaard L."/>
            <person name="Lin J."/>
            <person name="Lipzen A."/>
            <person name="Kuo A."/>
            <person name="Riley R."/>
            <person name="Mondo S."/>
            <person name="Labutti K."/>
            <person name="Haridas S."/>
            <person name="Pangalinan J."/>
            <person name="Salamov A.A."/>
            <person name="Simmons B.A."/>
            <person name="Magnuson J.K."/>
            <person name="Chen J."/>
            <person name="Drula E."/>
            <person name="Henrissat B."/>
            <person name="Wiebenga A."/>
            <person name="Lubbers R.J."/>
            <person name="Gomes A.C."/>
            <person name="Makela M.R."/>
            <person name="Stajich J."/>
            <person name="Grigoriev I.V."/>
            <person name="Mortensen U.H."/>
            <person name="De Vries R.P."/>
            <person name="Baker S.E."/>
            <person name="Andersen M.R."/>
        </authorList>
    </citation>
    <scope>NUCLEOTIDE SEQUENCE [LARGE SCALE GENOMIC DNA]</scope>
    <source>
        <strain evidence="10 11">CBS 123904</strain>
    </source>
</reference>
<dbReference type="EC" id="4.1.1.52" evidence="7"/>
<name>A0ABR4KBB1_9EURO</name>
<evidence type="ECO:0000313" key="11">
    <source>
        <dbReference type="Proteomes" id="UP001610446"/>
    </source>
</evidence>
<keyword evidence="2" id="KW-0479">Metal-binding</keyword>
<evidence type="ECO:0000256" key="3">
    <source>
        <dbReference type="ARBA" id="ARBA00022793"/>
    </source>
</evidence>